<organism evidence="2 3">
    <name type="scientific">Ascobolus immersus RN42</name>
    <dbReference type="NCBI Taxonomy" id="1160509"/>
    <lineage>
        <taxon>Eukaryota</taxon>
        <taxon>Fungi</taxon>
        <taxon>Dikarya</taxon>
        <taxon>Ascomycota</taxon>
        <taxon>Pezizomycotina</taxon>
        <taxon>Pezizomycetes</taxon>
        <taxon>Pezizales</taxon>
        <taxon>Ascobolaceae</taxon>
        <taxon>Ascobolus</taxon>
    </lineage>
</organism>
<dbReference type="Proteomes" id="UP000275078">
    <property type="component" value="Unassembled WGS sequence"/>
</dbReference>
<reference evidence="2 3" key="1">
    <citation type="journal article" date="2018" name="Nat. Ecol. Evol.">
        <title>Pezizomycetes genomes reveal the molecular basis of ectomycorrhizal truffle lifestyle.</title>
        <authorList>
            <person name="Murat C."/>
            <person name="Payen T."/>
            <person name="Noel B."/>
            <person name="Kuo A."/>
            <person name="Morin E."/>
            <person name="Chen J."/>
            <person name="Kohler A."/>
            <person name="Krizsan K."/>
            <person name="Balestrini R."/>
            <person name="Da Silva C."/>
            <person name="Montanini B."/>
            <person name="Hainaut M."/>
            <person name="Levati E."/>
            <person name="Barry K.W."/>
            <person name="Belfiori B."/>
            <person name="Cichocki N."/>
            <person name="Clum A."/>
            <person name="Dockter R.B."/>
            <person name="Fauchery L."/>
            <person name="Guy J."/>
            <person name="Iotti M."/>
            <person name="Le Tacon F."/>
            <person name="Lindquist E.A."/>
            <person name="Lipzen A."/>
            <person name="Malagnac F."/>
            <person name="Mello A."/>
            <person name="Molinier V."/>
            <person name="Miyauchi S."/>
            <person name="Poulain J."/>
            <person name="Riccioni C."/>
            <person name="Rubini A."/>
            <person name="Sitrit Y."/>
            <person name="Splivallo R."/>
            <person name="Traeger S."/>
            <person name="Wang M."/>
            <person name="Zifcakova L."/>
            <person name="Wipf D."/>
            <person name="Zambonelli A."/>
            <person name="Paolocci F."/>
            <person name="Nowrousian M."/>
            <person name="Ottonello S."/>
            <person name="Baldrian P."/>
            <person name="Spatafora J.W."/>
            <person name="Henrissat B."/>
            <person name="Nagy L.G."/>
            <person name="Aury J.M."/>
            <person name="Wincker P."/>
            <person name="Grigoriev I.V."/>
            <person name="Bonfante P."/>
            <person name="Martin F.M."/>
        </authorList>
    </citation>
    <scope>NUCLEOTIDE SEQUENCE [LARGE SCALE GENOMIC DNA]</scope>
    <source>
        <strain evidence="2 3">RN42</strain>
    </source>
</reference>
<dbReference type="AlphaFoldDB" id="A0A3N4ITA4"/>
<name>A0A3N4ITA4_ASCIM</name>
<evidence type="ECO:0000313" key="3">
    <source>
        <dbReference type="Proteomes" id="UP000275078"/>
    </source>
</evidence>
<evidence type="ECO:0000313" key="2">
    <source>
        <dbReference type="EMBL" id="RPA87958.1"/>
    </source>
</evidence>
<sequence>MANEGELPAHIASTSLTRPYWLAFLEEMYQNGNALPALAEFRTPETETPSPEETPQGPPQPGTFEWYSQQLHLPPHLRKDTPKAGSTAMICHTGLTNYGSGRERQTNPLKEAKKMMKKLRKVQKKMPDTAWKVEPEERMGTVVHKNWISMRTTSTERNEAGKEELRRVKSLSMLGEKELEAGWIEAFDAGIGIKGEIPEEIDPSWCGGNGWM</sequence>
<feature type="region of interest" description="Disordered" evidence="1">
    <location>
        <begin position="43"/>
        <end position="63"/>
    </location>
</feature>
<protein>
    <submittedName>
        <fullName evidence="2">Uncharacterized protein</fullName>
    </submittedName>
</protein>
<dbReference type="EMBL" id="ML119645">
    <property type="protein sequence ID" value="RPA87958.1"/>
    <property type="molecule type" value="Genomic_DNA"/>
</dbReference>
<evidence type="ECO:0000256" key="1">
    <source>
        <dbReference type="SAM" id="MobiDB-lite"/>
    </source>
</evidence>
<proteinExistence type="predicted"/>
<accession>A0A3N4ITA4</accession>
<gene>
    <name evidence="2" type="ORF">BJ508DRAFT_337232</name>
</gene>
<keyword evidence="3" id="KW-1185">Reference proteome</keyword>
<feature type="compositionally biased region" description="Low complexity" evidence="1">
    <location>
        <begin position="46"/>
        <end position="55"/>
    </location>
</feature>